<reference evidence="1 2" key="1">
    <citation type="submission" date="2017-11" db="EMBL/GenBank/DDBJ databases">
        <title>Revised Sequence and Annotation of the Rhodobaca barguzinensis strain alga05 Genome.</title>
        <authorList>
            <person name="Kopejtka K."/>
            <person name="Tomasch J.M."/>
            <person name="Bunk B."/>
            <person name="Koblizek M."/>
        </authorList>
    </citation>
    <scope>NUCLEOTIDE SEQUENCE [LARGE SCALE GENOMIC DNA]</scope>
    <source>
        <strain evidence="2">alga05</strain>
    </source>
</reference>
<evidence type="ECO:0000313" key="1">
    <source>
        <dbReference type="EMBL" id="ATX64502.1"/>
    </source>
</evidence>
<accession>A0A2K8K4W3</accession>
<dbReference type="AlphaFoldDB" id="A0A2K8K4W3"/>
<dbReference type="Proteomes" id="UP000228948">
    <property type="component" value="Chromosome"/>
</dbReference>
<protein>
    <submittedName>
        <fullName evidence="1">Uncharacterized protein</fullName>
    </submittedName>
</protein>
<dbReference type="STRING" id="441209.GCA_001870665_00239"/>
<dbReference type="KEGG" id="rbg:BG454_00515"/>
<sequence>MERGPAQVPCEIVWRIKDAVTRDRVRLSLFPMLTALVALYGQFSDPEDTLRLRDWMRWVISKGSRWVSFECRLTGLRLKSVE</sequence>
<proteinExistence type="predicted"/>
<keyword evidence="2" id="KW-1185">Reference proteome</keyword>
<dbReference type="EMBL" id="CP024899">
    <property type="protein sequence ID" value="ATX64502.1"/>
    <property type="molecule type" value="Genomic_DNA"/>
</dbReference>
<name>A0A2K8K4W3_9RHOB</name>
<gene>
    <name evidence="1" type="ORF">BG454_00515</name>
</gene>
<evidence type="ECO:0000313" key="2">
    <source>
        <dbReference type="Proteomes" id="UP000228948"/>
    </source>
</evidence>
<dbReference type="RefSeq" id="WP_071479448.1">
    <property type="nucleotide sequence ID" value="NZ_CP024899.1"/>
</dbReference>
<organism evidence="1 2">
    <name type="scientific">Roseinatronobacter bogoriensis subsp. barguzinensis</name>
    <dbReference type="NCBI Taxonomy" id="441209"/>
    <lineage>
        <taxon>Bacteria</taxon>
        <taxon>Pseudomonadati</taxon>
        <taxon>Pseudomonadota</taxon>
        <taxon>Alphaproteobacteria</taxon>
        <taxon>Rhodobacterales</taxon>
        <taxon>Paracoccaceae</taxon>
        <taxon>Roseinatronobacter</taxon>
    </lineage>
</organism>